<sequence length="108" mass="11775">MNTEETVPKAFLLGNHLFAVDTGDIRGFYILGTQIRAGVGFLGGSLVWRGTSRLRGEPGLEAKLQRPSGSSCNKCHSLWGWTGQALHGSRLMVSRSGGRLRNTRDFSI</sequence>
<evidence type="ECO:0000313" key="2">
    <source>
        <dbReference type="Proteomes" id="UP001054945"/>
    </source>
</evidence>
<organism evidence="1 2">
    <name type="scientific">Caerostris extrusa</name>
    <name type="common">Bark spider</name>
    <name type="synonym">Caerostris bankana</name>
    <dbReference type="NCBI Taxonomy" id="172846"/>
    <lineage>
        <taxon>Eukaryota</taxon>
        <taxon>Metazoa</taxon>
        <taxon>Ecdysozoa</taxon>
        <taxon>Arthropoda</taxon>
        <taxon>Chelicerata</taxon>
        <taxon>Arachnida</taxon>
        <taxon>Araneae</taxon>
        <taxon>Araneomorphae</taxon>
        <taxon>Entelegynae</taxon>
        <taxon>Araneoidea</taxon>
        <taxon>Araneidae</taxon>
        <taxon>Caerostris</taxon>
    </lineage>
</organism>
<proteinExistence type="predicted"/>
<dbReference type="EMBL" id="BPLR01016924">
    <property type="protein sequence ID" value="GIY87341.1"/>
    <property type="molecule type" value="Genomic_DNA"/>
</dbReference>
<gene>
    <name evidence="1" type="ORF">CEXT_80221</name>
</gene>
<protein>
    <submittedName>
        <fullName evidence="1">Uncharacterized protein</fullName>
    </submittedName>
</protein>
<reference evidence="1 2" key="1">
    <citation type="submission" date="2021-06" db="EMBL/GenBank/DDBJ databases">
        <title>Caerostris extrusa draft genome.</title>
        <authorList>
            <person name="Kono N."/>
            <person name="Arakawa K."/>
        </authorList>
    </citation>
    <scope>NUCLEOTIDE SEQUENCE [LARGE SCALE GENOMIC DNA]</scope>
</reference>
<keyword evidence="2" id="KW-1185">Reference proteome</keyword>
<dbReference type="AlphaFoldDB" id="A0AAV4WXZ5"/>
<evidence type="ECO:0000313" key="1">
    <source>
        <dbReference type="EMBL" id="GIY87341.1"/>
    </source>
</evidence>
<comment type="caution">
    <text evidence="1">The sequence shown here is derived from an EMBL/GenBank/DDBJ whole genome shotgun (WGS) entry which is preliminary data.</text>
</comment>
<dbReference type="Proteomes" id="UP001054945">
    <property type="component" value="Unassembled WGS sequence"/>
</dbReference>
<name>A0AAV4WXZ5_CAEEX</name>
<accession>A0AAV4WXZ5</accession>